<organism evidence="2 3">
    <name type="scientific">Alteromonas aestuariivivens</name>
    <dbReference type="NCBI Taxonomy" id="1938339"/>
    <lineage>
        <taxon>Bacteria</taxon>
        <taxon>Pseudomonadati</taxon>
        <taxon>Pseudomonadota</taxon>
        <taxon>Gammaproteobacteria</taxon>
        <taxon>Alteromonadales</taxon>
        <taxon>Alteromonadaceae</taxon>
        <taxon>Alteromonas/Salinimonas group</taxon>
        <taxon>Alteromonas</taxon>
    </lineage>
</organism>
<dbReference type="EMBL" id="QRHA01000009">
    <property type="protein sequence ID" value="RDV24701.1"/>
    <property type="molecule type" value="Genomic_DNA"/>
</dbReference>
<dbReference type="OrthoDB" id="6385821at2"/>
<evidence type="ECO:0000313" key="2">
    <source>
        <dbReference type="EMBL" id="RDV24701.1"/>
    </source>
</evidence>
<dbReference type="InterPro" id="IPR041215">
    <property type="entry name" value="FlgO_dom"/>
</dbReference>
<evidence type="ECO:0000313" key="3">
    <source>
        <dbReference type="Proteomes" id="UP000256561"/>
    </source>
</evidence>
<proteinExistence type="predicted"/>
<dbReference type="PROSITE" id="PS51257">
    <property type="entry name" value="PROKAR_LIPOPROTEIN"/>
    <property type="match status" value="1"/>
</dbReference>
<protein>
    <recommendedName>
        <fullName evidence="1">FlgO domain-containing protein</fullName>
    </recommendedName>
</protein>
<evidence type="ECO:0000259" key="1">
    <source>
        <dbReference type="Pfam" id="PF17680"/>
    </source>
</evidence>
<reference evidence="3" key="1">
    <citation type="submission" date="2018-08" db="EMBL/GenBank/DDBJ databases">
        <authorList>
            <person name="Zhang J."/>
            <person name="Du Z.-J."/>
        </authorList>
    </citation>
    <scope>NUCLEOTIDE SEQUENCE [LARGE SCALE GENOMIC DNA]</scope>
    <source>
        <strain evidence="3">KCTC 52655</strain>
    </source>
</reference>
<name>A0A3D8M4Z0_9ALTE</name>
<comment type="caution">
    <text evidence="2">The sequence shown here is derived from an EMBL/GenBank/DDBJ whole genome shotgun (WGS) entry which is preliminary data.</text>
</comment>
<dbReference type="Proteomes" id="UP000256561">
    <property type="component" value="Unassembled WGS sequence"/>
</dbReference>
<dbReference type="Pfam" id="PF17680">
    <property type="entry name" value="FlgO"/>
    <property type="match status" value="1"/>
</dbReference>
<gene>
    <name evidence="2" type="ORF">DXV75_13070</name>
</gene>
<dbReference type="AlphaFoldDB" id="A0A3D8M4Z0"/>
<sequence length="209" mass="23352">MRFRYVAIAILIGIIAAMSGCTTHIEAPVLTQAQIGEASQNGVPALGNVEYHTHLLANELFIQLKPSRQARYAVAGFVPADTLNINAEEQHPLMMLSQQLEQGLITEGVKRGFIAQEFKLTNDILIEPESDRVLSRNIEHLSDAGRVDFYITGTMVYQQEGAIVNARVINAQTKDVVAAATRFFPQQLFWREEQVSSRNGRLYRTEHKG</sequence>
<feature type="domain" description="FlgO" evidence="1">
    <location>
        <begin position="56"/>
        <end position="187"/>
    </location>
</feature>
<accession>A0A3D8M4Z0</accession>
<keyword evidence="3" id="KW-1185">Reference proteome</keyword>